<accession>A0ABR9KFD6</accession>
<proteinExistence type="predicted"/>
<feature type="coiled-coil region" evidence="1">
    <location>
        <begin position="149"/>
        <end position="184"/>
    </location>
</feature>
<gene>
    <name evidence="4" type="ORF">H4W81_003511</name>
</gene>
<dbReference type="EMBL" id="JADBEF010000001">
    <property type="protein sequence ID" value="MBE1560732.1"/>
    <property type="molecule type" value="Genomic_DNA"/>
</dbReference>
<keyword evidence="1" id="KW-0175">Coiled coil</keyword>
<evidence type="ECO:0000259" key="3">
    <source>
        <dbReference type="Pfam" id="PF20000"/>
    </source>
</evidence>
<reference evidence="4 5" key="1">
    <citation type="submission" date="2020-10" db="EMBL/GenBank/DDBJ databases">
        <title>Sequencing the genomes of 1000 actinobacteria strains.</title>
        <authorList>
            <person name="Klenk H.-P."/>
        </authorList>
    </citation>
    <scope>NUCLEOTIDE SEQUENCE [LARGE SCALE GENOMIC DNA]</scope>
    <source>
        <strain evidence="4 5">DSM 43748</strain>
    </source>
</reference>
<comment type="caution">
    <text evidence="4">The sequence shown here is derived from an EMBL/GenBank/DDBJ whole genome shotgun (WGS) entry which is preliminary data.</text>
</comment>
<dbReference type="RefSeq" id="WP_192775766.1">
    <property type="nucleotide sequence ID" value="NZ_BAAASY010000007.1"/>
</dbReference>
<feature type="domain" description="FtsH ternary system" evidence="3">
    <location>
        <begin position="1"/>
        <end position="261"/>
    </location>
</feature>
<organism evidence="4 5">
    <name type="scientific">Nonomuraea africana</name>
    <dbReference type="NCBI Taxonomy" id="46171"/>
    <lineage>
        <taxon>Bacteria</taxon>
        <taxon>Bacillati</taxon>
        <taxon>Actinomycetota</taxon>
        <taxon>Actinomycetes</taxon>
        <taxon>Streptosporangiales</taxon>
        <taxon>Streptosporangiaceae</taxon>
        <taxon>Nonomuraea</taxon>
    </lineage>
</organism>
<feature type="compositionally biased region" description="Basic and acidic residues" evidence="2">
    <location>
        <begin position="122"/>
        <end position="147"/>
    </location>
</feature>
<evidence type="ECO:0000256" key="2">
    <source>
        <dbReference type="SAM" id="MobiDB-lite"/>
    </source>
</evidence>
<protein>
    <recommendedName>
        <fullName evidence="3">FtsH ternary system domain-containing protein</fullName>
    </recommendedName>
</protein>
<sequence>MCNPRRIKVKATRRIAEAWRAEIERTVTASGEAKGESRLVQPLRSMLGEGALRAFEQALGGDPRWEWVDGGYRMRVPGGHAAYQPGSGELEIVISLTEAVEAVGTAEKVLEGEVTDEVTAESEGRYEDDGWRGRTKERAEREARSRAEAKAAKLAAERAERLRLDAEEAARHSMSAEARAVEDEARRRAEAALAERTLSVGQDLGRRADARLAEVHRQTLKDVMQLIAASYAQAISDFAQQNNAENFTMVDADGFIEIQFEMEG</sequence>
<dbReference type="InterPro" id="IPR045482">
    <property type="entry name" value="fvmX2"/>
</dbReference>
<evidence type="ECO:0000313" key="4">
    <source>
        <dbReference type="EMBL" id="MBE1560732.1"/>
    </source>
</evidence>
<keyword evidence="5" id="KW-1185">Reference proteome</keyword>
<evidence type="ECO:0000313" key="5">
    <source>
        <dbReference type="Proteomes" id="UP000661607"/>
    </source>
</evidence>
<dbReference type="Pfam" id="PF20000">
    <property type="entry name" value="fvmX2"/>
    <property type="match status" value="1"/>
</dbReference>
<name>A0ABR9KFD6_9ACTN</name>
<feature type="region of interest" description="Disordered" evidence="2">
    <location>
        <begin position="115"/>
        <end position="147"/>
    </location>
</feature>
<evidence type="ECO:0000256" key="1">
    <source>
        <dbReference type="SAM" id="Coils"/>
    </source>
</evidence>
<dbReference type="Proteomes" id="UP000661607">
    <property type="component" value="Unassembled WGS sequence"/>
</dbReference>